<keyword evidence="2" id="KW-1185">Reference proteome</keyword>
<comment type="caution">
    <text evidence="1">The sequence shown here is derived from an EMBL/GenBank/DDBJ whole genome shotgun (WGS) entry which is preliminary data.</text>
</comment>
<organism evidence="1 2">
    <name type="scientific">Lasiosphaeria hispida</name>
    <dbReference type="NCBI Taxonomy" id="260671"/>
    <lineage>
        <taxon>Eukaryota</taxon>
        <taxon>Fungi</taxon>
        <taxon>Dikarya</taxon>
        <taxon>Ascomycota</taxon>
        <taxon>Pezizomycotina</taxon>
        <taxon>Sordariomycetes</taxon>
        <taxon>Sordariomycetidae</taxon>
        <taxon>Sordariales</taxon>
        <taxon>Lasiosphaeriaceae</taxon>
        <taxon>Lasiosphaeria</taxon>
    </lineage>
</organism>
<reference evidence="1" key="2">
    <citation type="submission" date="2023-06" db="EMBL/GenBank/DDBJ databases">
        <authorList>
            <consortium name="Lawrence Berkeley National Laboratory"/>
            <person name="Haridas S."/>
            <person name="Hensen N."/>
            <person name="Bonometti L."/>
            <person name="Westerberg I."/>
            <person name="Brannstrom I.O."/>
            <person name="Guillou S."/>
            <person name="Cros-Aarteil S."/>
            <person name="Calhoun S."/>
            <person name="Kuo A."/>
            <person name="Mondo S."/>
            <person name="Pangilinan J."/>
            <person name="Riley R."/>
            <person name="Labutti K."/>
            <person name="Andreopoulos B."/>
            <person name="Lipzen A."/>
            <person name="Chen C."/>
            <person name="Yanf M."/>
            <person name="Daum C."/>
            <person name="Ng V."/>
            <person name="Clum A."/>
            <person name="Steindorff A."/>
            <person name="Ohm R."/>
            <person name="Martin F."/>
            <person name="Silar P."/>
            <person name="Natvig D."/>
            <person name="Lalanne C."/>
            <person name="Gautier V."/>
            <person name="Ament-Velasquez S.L."/>
            <person name="Kruys A."/>
            <person name="Hutchinson M.I."/>
            <person name="Powell A.J."/>
            <person name="Barry K."/>
            <person name="Miller A.N."/>
            <person name="Grigoriev I.V."/>
            <person name="Debuchy R."/>
            <person name="Gladieux P."/>
            <person name="Thoren M.H."/>
            <person name="Johannesson H."/>
        </authorList>
    </citation>
    <scope>NUCLEOTIDE SEQUENCE</scope>
    <source>
        <strain evidence="1">CBS 955.72</strain>
    </source>
</reference>
<accession>A0AAJ0MG83</accession>
<evidence type="ECO:0000313" key="1">
    <source>
        <dbReference type="EMBL" id="KAK3357477.1"/>
    </source>
</evidence>
<protein>
    <submittedName>
        <fullName evidence="1">Uncharacterized protein</fullName>
    </submittedName>
</protein>
<name>A0AAJ0MG83_9PEZI</name>
<dbReference type="AlphaFoldDB" id="A0AAJ0MG83"/>
<evidence type="ECO:0000313" key="2">
    <source>
        <dbReference type="Proteomes" id="UP001275084"/>
    </source>
</evidence>
<proteinExistence type="predicted"/>
<gene>
    <name evidence="1" type="ORF">B0T25DRAFT_159820</name>
</gene>
<dbReference type="EMBL" id="JAUIQD010000003">
    <property type="protein sequence ID" value="KAK3357477.1"/>
    <property type="molecule type" value="Genomic_DNA"/>
</dbReference>
<dbReference type="Proteomes" id="UP001275084">
    <property type="component" value="Unassembled WGS sequence"/>
</dbReference>
<sequence length="149" mass="16599">MLALPTCLWHVSQAPSPRCTRLGTGGLLPCLSGMIDQLASIDVEFDGATIARIFTHLARWRTTNSTLHTRHRQSRRATQLLLLRRLTIIPCKVLPAMKEWAVDPIYKNNAPVRPQALGAILSSESFMFKVSGYNLRTPMSVPIARYVSA</sequence>
<reference evidence="1" key="1">
    <citation type="journal article" date="2023" name="Mol. Phylogenet. Evol.">
        <title>Genome-scale phylogeny and comparative genomics of the fungal order Sordariales.</title>
        <authorList>
            <person name="Hensen N."/>
            <person name="Bonometti L."/>
            <person name="Westerberg I."/>
            <person name="Brannstrom I.O."/>
            <person name="Guillou S."/>
            <person name="Cros-Aarteil S."/>
            <person name="Calhoun S."/>
            <person name="Haridas S."/>
            <person name="Kuo A."/>
            <person name="Mondo S."/>
            <person name="Pangilinan J."/>
            <person name="Riley R."/>
            <person name="LaButti K."/>
            <person name="Andreopoulos B."/>
            <person name="Lipzen A."/>
            <person name="Chen C."/>
            <person name="Yan M."/>
            <person name="Daum C."/>
            <person name="Ng V."/>
            <person name="Clum A."/>
            <person name="Steindorff A."/>
            <person name="Ohm R.A."/>
            <person name="Martin F."/>
            <person name="Silar P."/>
            <person name="Natvig D.O."/>
            <person name="Lalanne C."/>
            <person name="Gautier V."/>
            <person name="Ament-Velasquez S.L."/>
            <person name="Kruys A."/>
            <person name="Hutchinson M.I."/>
            <person name="Powell A.J."/>
            <person name="Barry K."/>
            <person name="Miller A.N."/>
            <person name="Grigoriev I.V."/>
            <person name="Debuchy R."/>
            <person name="Gladieux P."/>
            <person name="Hiltunen Thoren M."/>
            <person name="Johannesson H."/>
        </authorList>
    </citation>
    <scope>NUCLEOTIDE SEQUENCE</scope>
    <source>
        <strain evidence="1">CBS 955.72</strain>
    </source>
</reference>